<protein>
    <submittedName>
        <fullName evidence="2">Baseplate J family protein</fullName>
    </submittedName>
</protein>
<dbReference type="OrthoDB" id="5444252at2"/>
<dbReference type="PANTHER" id="PTHR37829">
    <property type="entry name" value="PHAGE-LIKE ELEMENT PBSX PROTEIN XKDT"/>
    <property type="match status" value="1"/>
</dbReference>
<dbReference type="InterPro" id="IPR006949">
    <property type="entry name" value="Barrel_Baseplate_J-like"/>
</dbReference>
<organism evidence="2 3">
    <name type="scientific">Pseudodesulfovibrio profundus</name>
    <dbReference type="NCBI Taxonomy" id="57320"/>
    <lineage>
        <taxon>Bacteria</taxon>
        <taxon>Pseudomonadati</taxon>
        <taxon>Thermodesulfobacteriota</taxon>
        <taxon>Desulfovibrionia</taxon>
        <taxon>Desulfovibrionales</taxon>
        <taxon>Desulfovibrionaceae</taxon>
    </lineage>
</organism>
<dbReference type="Proteomes" id="UP000219215">
    <property type="component" value="Chromosome DPRO"/>
</dbReference>
<dbReference type="EMBL" id="LT907975">
    <property type="protein sequence ID" value="SOB60528.1"/>
    <property type="molecule type" value="Genomic_DNA"/>
</dbReference>
<dbReference type="Pfam" id="PF04865">
    <property type="entry name" value="Baseplate_J"/>
    <property type="match status" value="1"/>
</dbReference>
<evidence type="ECO:0000313" key="2">
    <source>
        <dbReference type="EMBL" id="SOB60528.1"/>
    </source>
</evidence>
<feature type="domain" description="Baseplate protein J-like barrel" evidence="1">
    <location>
        <begin position="106"/>
        <end position="189"/>
    </location>
</feature>
<dbReference type="RefSeq" id="WP_097013234.1">
    <property type="nucleotide sequence ID" value="NZ_LT907975.1"/>
</dbReference>
<accession>A0A2C8FF54</accession>
<proteinExistence type="predicted"/>
<dbReference type="KEGG" id="pprf:DPRO_3612"/>
<dbReference type="InterPro" id="IPR052399">
    <property type="entry name" value="Phage_Baseplate_Assmbl_Protein"/>
</dbReference>
<evidence type="ECO:0000259" key="1">
    <source>
        <dbReference type="Pfam" id="PF04865"/>
    </source>
</evidence>
<name>A0A2C8FF54_9BACT</name>
<gene>
    <name evidence="2" type="ORF">DPRO_3612</name>
</gene>
<dbReference type="PANTHER" id="PTHR37829:SF3">
    <property type="entry name" value="PROTEIN JAYE-RELATED"/>
    <property type="match status" value="1"/>
</dbReference>
<reference evidence="3" key="1">
    <citation type="submission" date="2017-09" db="EMBL/GenBank/DDBJ databases">
        <authorList>
            <person name="Regsiter A."/>
            <person name="William W."/>
        </authorList>
    </citation>
    <scope>NUCLEOTIDE SEQUENCE [LARGE SCALE GENOMIC DNA]</scope>
    <source>
        <strain evidence="3">500-1</strain>
    </source>
</reference>
<dbReference type="AlphaFoldDB" id="A0A2C8FF54"/>
<sequence>MSRELFEGMLKEADIPISEADMETRWKQINEAQGSLITNDSKWSPFWRLILAIVTTPCKWLVDLLVITALPNLFMKYASGQWLDVLVWAVNIKRKPETKAVGSIPFTRETSAGEITVPAGTVIESPKLDGYIYRVIVTADTTIPDGMLVASVPVEAEKPGSAYNLGPGYYSILPAPIPGIVAVSNTADWLETPGADEEKDEELRLRGRNQFSAVGQYHHDAAYKAVISEYAGIRTDYLFFEHNAPRGPGTANCFIMQETGAPPQEWVDDINQHIRDKGNHGHGDDMVCYPMPETPHDLTVTVFPKPNLSEDRIAALKKDVEDRVRCAFRENTIFTMTKTMPHSRFSLSQLDKDLHAMPDLLSVEFNRTTDIVSTMDLPVLGTLLVQLG</sequence>
<keyword evidence="3" id="KW-1185">Reference proteome</keyword>
<evidence type="ECO:0000313" key="3">
    <source>
        <dbReference type="Proteomes" id="UP000219215"/>
    </source>
</evidence>